<dbReference type="OrthoDB" id="5342507at2759"/>
<evidence type="ECO:0000313" key="4">
    <source>
        <dbReference type="Proteomes" id="UP000030651"/>
    </source>
</evidence>
<feature type="transmembrane region" description="Helical" evidence="2">
    <location>
        <begin position="59"/>
        <end position="78"/>
    </location>
</feature>
<feature type="region of interest" description="Disordered" evidence="1">
    <location>
        <begin position="172"/>
        <end position="228"/>
    </location>
</feature>
<evidence type="ECO:0000256" key="1">
    <source>
        <dbReference type="SAM" id="MobiDB-lite"/>
    </source>
</evidence>
<keyword evidence="2" id="KW-0472">Membrane</keyword>
<dbReference type="AlphaFoldDB" id="W3X545"/>
<dbReference type="InParanoid" id="W3X545"/>
<keyword evidence="2" id="KW-1133">Transmembrane helix</keyword>
<feature type="transmembrane region" description="Helical" evidence="2">
    <location>
        <begin position="85"/>
        <end position="107"/>
    </location>
</feature>
<accession>W3X545</accession>
<evidence type="ECO:0000313" key="3">
    <source>
        <dbReference type="EMBL" id="ETS81134.1"/>
    </source>
</evidence>
<dbReference type="GeneID" id="19271149"/>
<name>W3X545_PESFW</name>
<protein>
    <recommendedName>
        <fullName evidence="5">MARVEL domain-containing protein</fullName>
    </recommendedName>
</protein>
<evidence type="ECO:0000256" key="2">
    <source>
        <dbReference type="SAM" id="Phobius"/>
    </source>
</evidence>
<feature type="transmembrane region" description="Helical" evidence="2">
    <location>
        <begin position="143"/>
        <end position="164"/>
    </location>
</feature>
<reference evidence="4" key="1">
    <citation type="journal article" date="2015" name="BMC Genomics">
        <title>Genomic and transcriptomic analysis of the endophytic fungus Pestalotiopsis fici reveals its lifestyle and high potential for synthesis of natural products.</title>
        <authorList>
            <person name="Wang X."/>
            <person name="Zhang X."/>
            <person name="Liu L."/>
            <person name="Xiang M."/>
            <person name="Wang W."/>
            <person name="Sun X."/>
            <person name="Che Y."/>
            <person name="Guo L."/>
            <person name="Liu G."/>
            <person name="Guo L."/>
            <person name="Wang C."/>
            <person name="Yin W.B."/>
            <person name="Stadler M."/>
            <person name="Zhang X."/>
            <person name="Liu X."/>
        </authorList>
    </citation>
    <scope>NUCLEOTIDE SEQUENCE [LARGE SCALE GENOMIC DNA]</scope>
    <source>
        <strain evidence="4">W106-1 / CGMCC3.15140</strain>
    </source>
</reference>
<feature type="compositionally biased region" description="Polar residues" evidence="1">
    <location>
        <begin position="190"/>
        <end position="205"/>
    </location>
</feature>
<dbReference type="OMA" id="CNLPWGT"/>
<dbReference type="eggNOG" id="ENOG502SJYT">
    <property type="taxonomic scope" value="Eukaryota"/>
</dbReference>
<gene>
    <name evidence="3" type="ORF">PFICI_06136</name>
</gene>
<sequence length="228" mass="25382">MTYLERYRSGHINRWVQRLLRLLQFLTAIISLGFFSRRLNRLLHLTRGAYNRGEGAVEGILAAAVVYSILAMAMACCLRHGGPKIIRWLFVLMDILFIGAFIAVAVLTRRHGPAGAYGGECRTDGFLANAVRSDFRRRHGCNLPWGTFVLAIISAILYALSALFHEVKDRRNREPSYETAPGKGARGSHHSTSTYNTYPEQQQVVNPDGSYPVQAPVNPGHNVAGHHV</sequence>
<evidence type="ECO:0008006" key="5">
    <source>
        <dbReference type="Google" id="ProtNLM"/>
    </source>
</evidence>
<dbReference type="RefSeq" id="XP_007832908.1">
    <property type="nucleotide sequence ID" value="XM_007834717.1"/>
</dbReference>
<organism evidence="3 4">
    <name type="scientific">Pestalotiopsis fici (strain W106-1 / CGMCC3.15140)</name>
    <dbReference type="NCBI Taxonomy" id="1229662"/>
    <lineage>
        <taxon>Eukaryota</taxon>
        <taxon>Fungi</taxon>
        <taxon>Dikarya</taxon>
        <taxon>Ascomycota</taxon>
        <taxon>Pezizomycotina</taxon>
        <taxon>Sordariomycetes</taxon>
        <taxon>Xylariomycetidae</taxon>
        <taxon>Amphisphaeriales</taxon>
        <taxon>Sporocadaceae</taxon>
        <taxon>Pestalotiopsis</taxon>
    </lineage>
</organism>
<dbReference type="HOGENOM" id="CLU_1215151_0_0_1"/>
<dbReference type="Proteomes" id="UP000030651">
    <property type="component" value="Unassembled WGS sequence"/>
</dbReference>
<keyword evidence="4" id="KW-1185">Reference proteome</keyword>
<feature type="transmembrane region" description="Helical" evidence="2">
    <location>
        <begin position="20"/>
        <end position="39"/>
    </location>
</feature>
<dbReference type="EMBL" id="KI912112">
    <property type="protein sequence ID" value="ETS81134.1"/>
    <property type="molecule type" value="Genomic_DNA"/>
</dbReference>
<dbReference type="KEGG" id="pfy:PFICI_06136"/>
<proteinExistence type="predicted"/>
<keyword evidence="2" id="KW-0812">Transmembrane</keyword>